<dbReference type="InterPro" id="IPR007148">
    <property type="entry name" value="SSU_processome_Utp12"/>
</dbReference>
<keyword evidence="1" id="KW-0853">WD repeat</keyword>
<protein>
    <recommendedName>
        <fullName evidence="3">Small-subunit processome Utp12 domain-containing protein</fullName>
    </recommendedName>
</protein>
<feature type="domain" description="Small-subunit processome Utp12" evidence="3">
    <location>
        <begin position="494"/>
        <end position="596"/>
    </location>
</feature>
<feature type="compositionally biased region" description="Acidic residues" evidence="2">
    <location>
        <begin position="617"/>
        <end position="643"/>
    </location>
</feature>
<gene>
    <name evidence="4" type="ORF">GOP47_0025409</name>
</gene>
<dbReference type="Pfam" id="PF04003">
    <property type="entry name" value="Utp12"/>
    <property type="match status" value="1"/>
</dbReference>
<feature type="region of interest" description="Disordered" evidence="2">
    <location>
        <begin position="616"/>
        <end position="658"/>
    </location>
</feature>
<dbReference type="InterPro" id="IPR015943">
    <property type="entry name" value="WD40/YVTN_repeat-like_dom_sf"/>
</dbReference>
<dbReference type="SMART" id="SM00320">
    <property type="entry name" value="WD40"/>
    <property type="match status" value="4"/>
</dbReference>
<dbReference type="Pfam" id="PF00400">
    <property type="entry name" value="WD40"/>
    <property type="match status" value="3"/>
</dbReference>
<evidence type="ECO:0000256" key="1">
    <source>
        <dbReference type="PROSITE-ProRule" id="PRU00221"/>
    </source>
</evidence>
<comment type="caution">
    <text evidence="4">The sequence shown here is derived from an EMBL/GenBank/DDBJ whole genome shotgun (WGS) entry which is preliminary data.</text>
</comment>
<accession>A0A9D4U0K6</accession>
<dbReference type="InterPro" id="IPR001680">
    <property type="entry name" value="WD40_rpt"/>
</dbReference>
<dbReference type="SUPFAM" id="SSF50978">
    <property type="entry name" value="WD40 repeat-like"/>
    <property type="match status" value="1"/>
</dbReference>
<name>A0A9D4U0K6_ADICA</name>
<dbReference type="PANTHER" id="PTHR45290:SF1">
    <property type="entry name" value="OS03G0300300 PROTEIN"/>
    <property type="match status" value="1"/>
</dbReference>
<evidence type="ECO:0000259" key="3">
    <source>
        <dbReference type="Pfam" id="PF04003"/>
    </source>
</evidence>
<evidence type="ECO:0000313" key="4">
    <source>
        <dbReference type="EMBL" id="KAI5059090.1"/>
    </source>
</evidence>
<dbReference type="InterPro" id="IPR036322">
    <property type="entry name" value="WD40_repeat_dom_sf"/>
</dbReference>
<feature type="region of interest" description="Disordered" evidence="2">
    <location>
        <begin position="399"/>
        <end position="427"/>
    </location>
</feature>
<evidence type="ECO:0000256" key="2">
    <source>
        <dbReference type="SAM" id="MobiDB-lite"/>
    </source>
</evidence>
<sequence length="658" mass="70401">MPSSVLKNLLTAFSPRGDYLAICSGDGRVKTWDTVNGFIKGDFADLPSGTDAMRGDGHLAVEYTCMAWNPAIKKGKKKHGSAFLIGLGTGSGDVIILDAALGKLKWKVEDCHSGGVKSVAFTKSGSILYSSGVDGMVCQFDVDSGQLQGKFKASKRAVSYIAVSGDGKYLVAGSGDIRLFDLSTRKRLCKYPGHPDAVKALVYTGDDCYFLSSAVGERLITMWHNDGSNKGATALGSFSMEHPAVSIDCSGELPGILRVLAVSEAGVAHIWQAENVEELSNVKPIKIAIAKSKGETSPASKVSKSFKPAIFAATFSGKSVKGAGSVLVAFGTTVKPSFERIALEGKGDKIFLKANENGALMPQLQSGEATANKGPLEAVILGPDNAVDAEKPKSHVELNEAAIKPSKRKKRPATEESQNVISDGLKQHGTEIMHLDGESQDAIDDGEETMEEKLKALGIMPDEGEEEEEKQGSVAPLKADSLQVLMTQALESYDKALLKQCLSVTDNKIIVKTVQMLNPSVAAKFLQMSVDNLDLRTGRALVLVPWIKAVLLYHASYIMSSPSIQPILSSLYQVIDSRLTVFRPLLSLSGRLDLIMAQVARAETTQQQEVAAAVVYEESDDEGEVEDVMNTDSAEDASDDSEEDSPKSWPCSSSTPIR</sequence>
<organism evidence="4 5">
    <name type="scientific">Adiantum capillus-veneris</name>
    <name type="common">Maidenhair fern</name>
    <dbReference type="NCBI Taxonomy" id="13818"/>
    <lineage>
        <taxon>Eukaryota</taxon>
        <taxon>Viridiplantae</taxon>
        <taxon>Streptophyta</taxon>
        <taxon>Embryophyta</taxon>
        <taxon>Tracheophyta</taxon>
        <taxon>Polypodiopsida</taxon>
        <taxon>Polypodiidae</taxon>
        <taxon>Polypodiales</taxon>
        <taxon>Pteridineae</taxon>
        <taxon>Pteridaceae</taxon>
        <taxon>Vittarioideae</taxon>
        <taxon>Adiantum</taxon>
    </lineage>
</organism>
<proteinExistence type="predicted"/>
<dbReference type="OrthoDB" id="30195at2759"/>
<reference evidence="4" key="1">
    <citation type="submission" date="2021-01" db="EMBL/GenBank/DDBJ databases">
        <title>Adiantum capillus-veneris genome.</title>
        <authorList>
            <person name="Fang Y."/>
            <person name="Liao Q."/>
        </authorList>
    </citation>
    <scope>NUCLEOTIDE SEQUENCE</scope>
    <source>
        <strain evidence="4">H3</strain>
        <tissue evidence="4">Leaf</tissue>
    </source>
</reference>
<dbReference type="PANTHER" id="PTHR45290">
    <property type="entry name" value="OS03G0300300 PROTEIN"/>
    <property type="match status" value="1"/>
</dbReference>
<evidence type="ECO:0000313" key="5">
    <source>
        <dbReference type="Proteomes" id="UP000886520"/>
    </source>
</evidence>
<dbReference type="Proteomes" id="UP000886520">
    <property type="component" value="Chromosome 25"/>
</dbReference>
<keyword evidence="5" id="KW-1185">Reference proteome</keyword>
<dbReference type="Gene3D" id="2.130.10.10">
    <property type="entry name" value="YVTN repeat-like/Quinoprotein amine dehydrogenase"/>
    <property type="match status" value="1"/>
</dbReference>
<feature type="repeat" description="WD" evidence="1">
    <location>
        <begin position="109"/>
        <end position="150"/>
    </location>
</feature>
<dbReference type="EMBL" id="JABFUD020000025">
    <property type="protein sequence ID" value="KAI5059090.1"/>
    <property type="molecule type" value="Genomic_DNA"/>
</dbReference>
<dbReference type="PROSITE" id="PS50082">
    <property type="entry name" value="WD_REPEATS_2"/>
    <property type="match status" value="2"/>
</dbReference>
<feature type="repeat" description="WD" evidence="1">
    <location>
        <begin position="12"/>
        <end position="33"/>
    </location>
</feature>
<dbReference type="AlphaFoldDB" id="A0A9D4U0K6"/>